<evidence type="ECO:0000313" key="3">
    <source>
        <dbReference type="Proteomes" id="UP000314982"/>
    </source>
</evidence>
<dbReference type="Pfam" id="PF03511">
    <property type="entry name" value="FANCA_CTD"/>
    <property type="match status" value="1"/>
</dbReference>
<protein>
    <recommendedName>
        <fullName evidence="1">Fanconi anaemia group A protein C-terminal domain-containing protein</fullName>
    </recommendedName>
</protein>
<organism evidence="2 3">
    <name type="scientific">Hucho hucho</name>
    <name type="common">huchen</name>
    <dbReference type="NCBI Taxonomy" id="62062"/>
    <lineage>
        <taxon>Eukaryota</taxon>
        <taxon>Metazoa</taxon>
        <taxon>Chordata</taxon>
        <taxon>Craniata</taxon>
        <taxon>Vertebrata</taxon>
        <taxon>Euteleostomi</taxon>
        <taxon>Actinopterygii</taxon>
        <taxon>Neopterygii</taxon>
        <taxon>Teleostei</taxon>
        <taxon>Protacanthopterygii</taxon>
        <taxon>Salmoniformes</taxon>
        <taxon>Salmonidae</taxon>
        <taxon>Salmoninae</taxon>
        <taxon>Hucho</taxon>
    </lineage>
</organism>
<reference evidence="2" key="2">
    <citation type="submission" date="2025-08" db="UniProtKB">
        <authorList>
            <consortium name="Ensembl"/>
        </authorList>
    </citation>
    <scope>IDENTIFICATION</scope>
</reference>
<dbReference type="GO" id="GO:0036297">
    <property type="term" value="P:interstrand cross-link repair"/>
    <property type="evidence" value="ECO:0007669"/>
    <property type="project" value="InterPro"/>
</dbReference>
<dbReference type="PRINTS" id="PR00826">
    <property type="entry name" value="FANCONIAGENE"/>
</dbReference>
<keyword evidence="3" id="KW-1185">Reference proteome</keyword>
<dbReference type="InterPro" id="IPR055277">
    <property type="entry name" value="Fanconi_A_C"/>
</dbReference>
<dbReference type="Ensembl" id="ENSHHUT00000001278.1">
    <property type="protein sequence ID" value="ENSHHUP00000001246.1"/>
    <property type="gene ID" value="ENSHHUG00000000817.1"/>
</dbReference>
<name>A0A4W5JND5_9TELE</name>
<evidence type="ECO:0000313" key="2">
    <source>
        <dbReference type="Ensembl" id="ENSHHUP00000001246.1"/>
    </source>
</evidence>
<proteinExistence type="predicted"/>
<dbReference type="AlphaFoldDB" id="A0A4W5JND5"/>
<feature type="domain" description="Fanconi anaemia group A protein C-terminal" evidence="1">
    <location>
        <begin position="89"/>
        <end position="281"/>
    </location>
</feature>
<dbReference type="Proteomes" id="UP000314982">
    <property type="component" value="Unassembled WGS sequence"/>
</dbReference>
<reference evidence="3" key="1">
    <citation type="submission" date="2018-06" db="EMBL/GenBank/DDBJ databases">
        <title>Genome assembly of Danube salmon.</title>
        <authorList>
            <person name="Macqueen D.J."/>
            <person name="Gundappa M.K."/>
        </authorList>
    </citation>
    <scope>NUCLEOTIDE SEQUENCE [LARGE SCALE GENOMIC DNA]</scope>
</reference>
<reference evidence="2" key="3">
    <citation type="submission" date="2025-09" db="UniProtKB">
        <authorList>
            <consortium name="Ensembl"/>
        </authorList>
    </citation>
    <scope>IDENTIFICATION</scope>
</reference>
<dbReference type="InterPro" id="IPR003516">
    <property type="entry name" value="FANCA"/>
</dbReference>
<dbReference type="GeneTree" id="ENSGT00390000007852"/>
<dbReference type="PANTHER" id="PTHR12047:SF2">
    <property type="entry name" value="FANCONI ANEMIA GROUP A PROTEIN"/>
    <property type="match status" value="1"/>
</dbReference>
<accession>A0A4W5JND5</accession>
<dbReference type="GO" id="GO:0043240">
    <property type="term" value="C:Fanconi anaemia nuclear complex"/>
    <property type="evidence" value="ECO:0007669"/>
    <property type="project" value="InterPro"/>
</dbReference>
<dbReference type="PANTHER" id="PTHR12047">
    <property type="entry name" value="FANCONI ANEMIA GROUP A PROTEIN"/>
    <property type="match status" value="1"/>
</dbReference>
<sequence length="295" mass="32504">MASVSCDCASGEVNKAMSLISLQCPLLLVSAGHWWGRLSPVLVSLWHRLADGQPLPQQLQVLADCHLWVCSSKNGMSCPVPFAPPLLLAACLHCVWEGQGSGKGIRTSPEMLGQLTEQHSQLLVFLLFLCVTDLLTTFLTPQGVKGLQRAQERCKDILTVLVDSADWLLLFKSPSSEKGLYQPVAMVTSDEYTRLMPLAFYSLVPHLNSAVLEKTVKAPGFLHTAVLCYSSLIKLFMDGQTPCPVTEHLTDQMDPSYILTRAQQVLLKTIYLTPPTSLSQHQLNQVTHLCTNHPE</sequence>
<evidence type="ECO:0000259" key="1">
    <source>
        <dbReference type="Pfam" id="PF03511"/>
    </source>
</evidence>
<dbReference type="STRING" id="62062.ENSHHUP00000001246"/>